<name>A0AB94ICN8_9GAMM</name>
<dbReference type="EMBL" id="AWGA01000052">
    <property type="protein sequence ID" value="TEA27181.1"/>
    <property type="molecule type" value="Genomic_DNA"/>
</dbReference>
<dbReference type="InterPro" id="IPR019620">
    <property type="entry name" value="Metal-bd_prot_put"/>
</dbReference>
<dbReference type="NCBIfam" id="TIGR03853">
    <property type="entry name" value="matur_matur"/>
    <property type="match status" value="1"/>
</dbReference>
<organism evidence="1 2">
    <name type="scientific">Candidatus Schmidhempelia bombi str. Bimp</name>
    <dbReference type="NCBI Taxonomy" id="1387197"/>
    <lineage>
        <taxon>Bacteria</taxon>
        <taxon>Pseudomonadati</taxon>
        <taxon>Pseudomonadota</taxon>
        <taxon>Gammaproteobacteria</taxon>
        <taxon>Orbales</taxon>
        <taxon>Orbaceae</taxon>
        <taxon>Candidatus Schmidhempelia</taxon>
    </lineage>
</organism>
<gene>
    <name evidence="1" type="ORF">O970_05020</name>
</gene>
<evidence type="ECO:0000313" key="1">
    <source>
        <dbReference type="EMBL" id="TEA27181.1"/>
    </source>
</evidence>
<dbReference type="Pfam" id="PF10678">
    <property type="entry name" value="DUF2492"/>
    <property type="match status" value="1"/>
</dbReference>
<accession>A0AB94ICN8</accession>
<comment type="caution">
    <text evidence="1">The sequence shown here is derived from an EMBL/GenBank/DDBJ whole genome shotgun (WGS) entry which is preliminary data.</text>
</comment>
<reference evidence="1 2" key="1">
    <citation type="journal article" date="2014" name="Appl. Environ. Microbiol.">
        <title>Genomic features of a bumble bee symbiont reflect its host environment.</title>
        <authorList>
            <person name="Martinson V.G."/>
            <person name="Magoc T."/>
            <person name="Koch H."/>
            <person name="Salzberg S.L."/>
            <person name="Moran N.A."/>
        </authorList>
    </citation>
    <scope>NUCLEOTIDE SEQUENCE [LARGE SCALE GENOMIC DNA]</scope>
    <source>
        <strain evidence="1 2">Bimp</strain>
    </source>
</reference>
<keyword evidence="2" id="KW-1185">Reference proteome</keyword>
<protein>
    <submittedName>
        <fullName evidence="1">DUF2492 family protein</fullName>
    </submittedName>
</protein>
<dbReference type="Proteomes" id="UP000506160">
    <property type="component" value="Unassembled WGS sequence"/>
</dbReference>
<dbReference type="AlphaFoldDB" id="A0AB94ICN8"/>
<sequence>MSHELCLFLIFKYLTKRYKMTSIHGHEVIAMIQENHYQNDKELLEHMNQKFGEHAKFHTCSQSNLSAYELICFLQRRGKVVTTENNVLAINPQRICSH</sequence>
<proteinExistence type="predicted"/>
<evidence type="ECO:0000313" key="2">
    <source>
        <dbReference type="Proteomes" id="UP000506160"/>
    </source>
</evidence>